<comment type="caution">
    <text evidence="11">The sequence shown here is derived from an EMBL/GenBank/DDBJ whole genome shotgun (WGS) entry which is preliminary data.</text>
</comment>
<dbReference type="InterPro" id="IPR013785">
    <property type="entry name" value="Aldolase_TIM"/>
</dbReference>
<keyword evidence="6 9" id="KW-0028">Amino-acid biosynthesis</keyword>
<dbReference type="EMBL" id="JBIPKE010000016">
    <property type="protein sequence ID" value="MFH6983975.1"/>
    <property type="molecule type" value="Genomic_DNA"/>
</dbReference>
<dbReference type="EC" id="5.3.1.16" evidence="9"/>
<evidence type="ECO:0000313" key="11">
    <source>
        <dbReference type="EMBL" id="MFH6983975.1"/>
    </source>
</evidence>
<keyword evidence="8 9" id="KW-0413">Isomerase</keyword>
<keyword evidence="12" id="KW-1185">Reference proteome</keyword>
<name>A0ABW7NA78_9BACT</name>
<comment type="subcellular location">
    <subcellularLocation>
        <location evidence="2 9">Cytoplasm</location>
    </subcellularLocation>
</comment>
<keyword evidence="7 9" id="KW-0368">Histidine biosynthesis</keyword>
<dbReference type="InterPro" id="IPR044524">
    <property type="entry name" value="Isoase_HisA-like"/>
</dbReference>
<dbReference type="PANTHER" id="PTHR43090">
    <property type="entry name" value="1-(5-PHOSPHORIBOSYL)-5-[(5-PHOSPHORIBOSYLAMINO)METHYLIDENEAMINO] IMIDAZOLE-4-CARBOXAMIDE ISOMERASE"/>
    <property type="match status" value="1"/>
</dbReference>
<comment type="similarity">
    <text evidence="4 9 10">Belongs to the HisA/HisF family.</text>
</comment>
<dbReference type="InterPro" id="IPR023016">
    <property type="entry name" value="HisA/PriA"/>
</dbReference>
<evidence type="ECO:0000256" key="2">
    <source>
        <dbReference type="ARBA" id="ARBA00004496"/>
    </source>
</evidence>
<proteinExistence type="inferred from homology"/>
<evidence type="ECO:0000256" key="3">
    <source>
        <dbReference type="ARBA" id="ARBA00005133"/>
    </source>
</evidence>
<sequence>MLLVPSISVIKGRTTRLTQGDYTNEKVYDVSPLDVAEQFADHGIDRIHLIDLEGAKKGSPVNYPTLELISGHTDLKVNFAGGLHTDGDIIKAFEFGAESIAAATIAANNKELFANWIMSYGREKISLSADALNGLIRIGGWQEETQISLDTHIEYFYDRGLKYLKTTDISKDGALEGPSFEVYAHLTSKFPELCIFASGGVRNIDDMKKLRDMGIYGVIFGKAFYEGRITLKELEAFIQTS</sequence>
<dbReference type="RefSeq" id="WP_159582624.1">
    <property type="nucleotide sequence ID" value="NZ_JBIPKE010000016.1"/>
</dbReference>
<protein>
    <recommendedName>
        <fullName evidence="9">1-(5-phosphoribosyl)-5-[(5-phosphoribosylamino)methylideneamino] imidazole-4-carboxamide isomerase</fullName>
        <ecNumber evidence="9">5.3.1.16</ecNumber>
    </recommendedName>
    <alternativeName>
        <fullName evidence="9">Phosphoribosylformimino-5-aminoimidazole carboxamide ribotide isomerase</fullName>
    </alternativeName>
</protein>
<dbReference type="SUPFAM" id="SSF51366">
    <property type="entry name" value="Ribulose-phoshate binding barrel"/>
    <property type="match status" value="1"/>
</dbReference>
<evidence type="ECO:0000256" key="6">
    <source>
        <dbReference type="ARBA" id="ARBA00022605"/>
    </source>
</evidence>
<comment type="pathway">
    <text evidence="3 9">Amino-acid biosynthesis; L-histidine biosynthesis; L-histidine from 5-phospho-alpha-D-ribose 1-diphosphate: step 4/9.</text>
</comment>
<evidence type="ECO:0000256" key="10">
    <source>
        <dbReference type="RuleBase" id="RU003657"/>
    </source>
</evidence>
<accession>A0ABW7NA78</accession>
<dbReference type="Proteomes" id="UP001610063">
    <property type="component" value="Unassembled WGS sequence"/>
</dbReference>
<dbReference type="HAMAP" id="MF_01014">
    <property type="entry name" value="HisA"/>
    <property type="match status" value="1"/>
</dbReference>
<evidence type="ECO:0000256" key="7">
    <source>
        <dbReference type="ARBA" id="ARBA00023102"/>
    </source>
</evidence>
<evidence type="ECO:0000313" key="12">
    <source>
        <dbReference type="Proteomes" id="UP001610063"/>
    </source>
</evidence>
<dbReference type="PANTHER" id="PTHR43090:SF2">
    <property type="entry name" value="1-(5-PHOSPHORIBOSYL)-5-[(5-PHOSPHORIBOSYLAMINO)METHYLIDENEAMINO] IMIDAZOLE-4-CARBOXAMIDE ISOMERASE"/>
    <property type="match status" value="1"/>
</dbReference>
<organism evidence="11 12">
    <name type="scientific">Marinoscillum luteum</name>
    <dbReference type="NCBI Taxonomy" id="861051"/>
    <lineage>
        <taxon>Bacteria</taxon>
        <taxon>Pseudomonadati</taxon>
        <taxon>Bacteroidota</taxon>
        <taxon>Cytophagia</taxon>
        <taxon>Cytophagales</taxon>
        <taxon>Reichenbachiellaceae</taxon>
        <taxon>Marinoscillum</taxon>
    </lineage>
</organism>
<feature type="active site" description="Proton donor" evidence="9">
    <location>
        <position position="130"/>
    </location>
</feature>
<evidence type="ECO:0000256" key="8">
    <source>
        <dbReference type="ARBA" id="ARBA00023235"/>
    </source>
</evidence>
<reference evidence="11 12" key="1">
    <citation type="journal article" date="2013" name="Int. J. Syst. Evol. Microbiol.">
        <title>Marinoscillum luteum sp. nov., isolated from marine sediment.</title>
        <authorList>
            <person name="Cha I.T."/>
            <person name="Park S.J."/>
            <person name="Kim S.J."/>
            <person name="Kim J.G."/>
            <person name="Jung M.Y."/>
            <person name="Shin K.S."/>
            <person name="Kwon K.K."/>
            <person name="Yang S.H."/>
            <person name="Seo Y.S."/>
            <person name="Rhee S.K."/>
        </authorList>
    </citation>
    <scope>NUCLEOTIDE SEQUENCE [LARGE SCALE GENOMIC DNA]</scope>
    <source>
        <strain evidence="11 12">KCTC 23939</strain>
    </source>
</reference>
<dbReference type="InterPro" id="IPR006062">
    <property type="entry name" value="His_biosynth"/>
</dbReference>
<dbReference type="Gene3D" id="3.20.20.70">
    <property type="entry name" value="Aldolase class I"/>
    <property type="match status" value="1"/>
</dbReference>
<evidence type="ECO:0000256" key="1">
    <source>
        <dbReference type="ARBA" id="ARBA00000901"/>
    </source>
</evidence>
<dbReference type="Pfam" id="PF00977">
    <property type="entry name" value="His_biosynth"/>
    <property type="match status" value="1"/>
</dbReference>
<dbReference type="InterPro" id="IPR011060">
    <property type="entry name" value="RibuloseP-bd_barrel"/>
</dbReference>
<evidence type="ECO:0000256" key="5">
    <source>
        <dbReference type="ARBA" id="ARBA00022490"/>
    </source>
</evidence>
<evidence type="ECO:0000256" key="4">
    <source>
        <dbReference type="ARBA" id="ARBA00009667"/>
    </source>
</evidence>
<keyword evidence="5 9" id="KW-0963">Cytoplasm</keyword>
<comment type="catalytic activity">
    <reaction evidence="1 9">
        <text>1-(5-phospho-beta-D-ribosyl)-5-[(5-phospho-beta-D-ribosylamino)methylideneamino]imidazole-4-carboxamide = 5-[(5-phospho-1-deoxy-D-ribulos-1-ylimino)methylamino]-1-(5-phospho-beta-D-ribosyl)imidazole-4-carboxamide</text>
        <dbReference type="Rhea" id="RHEA:15469"/>
        <dbReference type="ChEBI" id="CHEBI:58435"/>
        <dbReference type="ChEBI" id="CHEBI:58525"/>
        <dbReference type="EC" id="5.3.1.16"/>
    </reaction>
</comment>
<gene>
    <name evidence="9" type="primary">hisA</name>
    <name evidence="11" type="ORF">ACHKAR_11010</name>
</gene>
<evidence type="ECO:0000256" key="9">
    <source>
        <dbReference type="HAMAP-Rule" id="MF_01014"/>
    </source>
</evidence>
<comment type="caution">
    <text evidence="9">Lacks conserved residue(s) required for the propagation of feature annotation.</text>
</comment>
<dbReference type="CDD" id="cd04732">
    <property type="entry name" value="HisA"/>
    <property type="match status" value="1"/>
</dbReference>